<evidence type="ECO:0000313" key="3">
    <source>
        <dbReference type="Proteomes" id="UP001500503"/>
    </source>
</evidence>
<reference evidence="3" key="1">
    <citation type="journal article" date="2019" name="Int. J. Syst. Evol. Microbiol.">
        <title>The Global Catalogue of Microorganisms (GCM) 10K type strain sequencing project: providing services to taxonomists for standard genome sequencing and annotation.</title>
        <authorList>
            <consortium name="The Broad Institute Genomics Platform"/>
            <consortium name="The Broad Institute Genome Sequencing Center for Infectious Disease"/>
            <person name="Wu L."/>
            <person name="Ma J."/>
        </authorList>
    </citation>
    <scope>NUCLEOTIDE SEQUENCE [LARGE SCALE GENOMIC DNA]</scope>
    <source>
        <strain evidence="3">JCM 17933</strain>
    </source>
</reference>
<dbReference type="EMBL" id="BAABHF010000043">
    <property type="protein sequence ID" value="GAA4509100.1"/>
    <property type="molecule type" value="Genomic_DNA"/>
</dbReference>
<evidence type="ECO:0000256" key="1">
    <source>
        <dbReference type="SAM" id="Phobius"/>
    </source>
</evidence>
<evidence type="ECO:0000313" key="2">
    <source>
        <dbReference type="EMBL" id="GAA4509100.1"/>
    </source>
</evidence>
<comment type="caution">
    <text evidence="2">The sequence shown here is derived from an EMBL/GenBank/DDBJ whole genome shotgun (WGS) entry which is preliminary data.</text>
</comment>
<dbReference type="RefSeq" id="WP_345471175.1">
    <property type="nucleotide sequence ID" value="NZ_BAABHF010000043.1"/>
</dbReference>
<keyword evidence="1" id="KW-0472">Membrane</keyword>
<sequence>MTADETRDDTTNGKVGAPATGLGTALRGLVPPVSGFGLPIGCGLFGAPSWVVCVLGALGLAVFALQIVFPQESADRLAWWRDRRRSRERIAARRAEGARSEDDRPW</sequence>
<feature type="transmembrane region" description="Helical" evidence="1">
    <location>
        <begin position="47"/>
        <end position="69"/>
    </location>
</feature>
<keyword evidence="1" id="KW-1133">Transmembrane helix</keyword>
<gene>
    <name evidence="2" type="ORF">GCM10023191_069790</name>
</gene>
<dbReference type="Proteomes" id="UP001500503">
    <property type="component" value="Unassembled WGS sequence"/>
</dbReference>
<organism evidence="2 3">
    <name type="scientific">Actinoallomurus oryzae</name>
    <dbReference type="NCBI Taxonomy" id="502180"/>
    <lineage>
        <taxon>Bacteria</taxon>
        <taxon>Bacillati</taxon>
        <taxon>Actinomycetota</taxon>
        <taxon>Actinomycetes</taxon>
        <taxon>Streptosporangiales</taxon>
        <taxon>Thermomonosporaceae</taxon>
        <taxon>Actinoallomurus</taxon>
    </lineage>
</organism>
<name>A0ABP8QQY5_9ACTN</name>
<keyword evidence="1" id="KW-0812">Transmembrane</keyword>
<accession>A0ABP8QQY5</accession>
<protein>
    <submittedName>
        <fullName evidence="2">Uncharacterized protein</fullName>
    </submittedName>
</protein>
<keyword evidence="3" id="KW-1185">Reference proteome</keyword>
<proteinExistence type="predicted"/>